<sequence>MSNPPQESSSPVHLADADEPERDADEARADADSGSDDDSGSDVEPSSDADAESESARVASAAHDDAQPTPAPGNEARTPATANPGPLPDIDRALTAPELFLNRELTWLNFNWRVLHEGEDRRTPLLERVKFLAIAASNLDEFFMKRIGGLKQQEGARMPELTVDGRSPQQQIAECYQVVRELETRMHALMMRLVAQLREQHITIARYDNLAPADKNFLRQYYLENIFPLVTPQAMDPAHPFPFVSNLSLNLMVTLHYPKDQVSRMARIKVPVGGGIPRFLQVGTRNLFVPLEEVMGSNLDLLFPGMEIERYELFRVTRNAVTELDEEDADDLLEMIEAELRERKFAPIVRLQVAKGMSDQHRGMLAAELGLDEAADVFEIEGMLGKADLWDIARLDIPELRDPPHHPVHSPDMANSRSVFHVIRDAGSVLLHHPYESFATSVERFLREASTCPKVRAIKMTLYRTSADSRVIEYLVDAARNGKQVAVVLELKARFDEAANIRWASRLERVGIHVTYGVVGLKTHCKVILVVRRDYNGLRRYAHIGTGNYHAGTARLYSDFGMITCDDVIGHDLTELFNYLTTGYKPRRNYLKLLPAPKLLKQALIDKIAREARQHSEDAPGHIQMKMNALEDVDIARALYQAGQVGVKIDLLVRDTCRLRPGIPDLSESINVISVVGRFLEHARVIYFKNGGNEEYYIGSADCMKRNLESRVEVVVPVEKPELRRELRMFLDTQLADQRSAWVMQPDGSYVQRRPAKPGRKNAKSSQLAFIEYAERRHREATRLRRRQSRSVARRRIR</sequence>
<keyword evidence="6" id="KW-0479">Metal-binding</keyword>
<dbReference type="SUPFAM" id="SSF140356">
    <property type="entry name" value="PPK N-terminal domain-like"/>
    <property type="match status" value="1"/>
</dbReference>
<evidence type="ECO:0000256" key="1">
    <source>
        <dbReference type="ARBA" id="ARBA00022553"/>
    </source>
</evidence>
<evidence type="ECO:0000256" key="2">
    <source>
        <dbReference type="ARBA" id="ARBA00022679"/>
    </source>
</evidence>
<name>D0LXX4_HALO1</name>
<dbReference type="GO" id="GO:0008976">
    <property type="term" value="F:polyphosphate kinase activity"/>
    <property type="evidence" value="ECO:0007669"/>
    <property type="project" value="UniProtKB-UniRule"/>
</dbReference>
<evidence type="ECO:0000256" key="7">
    <source>
        <dbReference type="RuleBase" id="RU003800"/>
    </source>
</evidence>
<dbReference type="InterPro" id="IPR003414">
    <property type="entry name" value="PP_kinase"/>
</dbReference>
<evidence type="ECO:0000313" key="14">
    <source>
        <dbReference type="Proteomes" id="UP000001880"/>
    </source>
</evidence>
<feature type="domain" description="Polyphosphate kinase N-terminal" evidence="10">
    <location>
        <begin position="100"/>
        <end position="204"/>
    </location>
</feature>
<evidence type="ECO:0000259" key="10">
    <source>
        <dbReference type="Pfam" id="PF13089"/>
    </source>
</evidence>
<dbReference type="Gene3D" id="3.30.1840.10">
    <property type="entry name" value="Polyphosphate kinase middle domain"/>
    <property type="match status" value="1"/>
</dbReference>
<feature type="binding site" evidence="6">
    <location>
        <position position="654"/>
    </location>
    <ligand>
        <name>ATP</name>
        <dbReference type="ChEBI" id="CHEBI:30616"/>
    </ligand>
</feature>
<dbReference type="Pfam" id="PF13090">
    <property type="entry name" value="PP_kinase_C"/>
    <property type="match status" value="1"/>
</dbReference>
<dbReference type="GO" id="GO:0046872">
    <property type="term" value="F:metal ion binding"/>
    <property type="evidence" value="ECO:0007669"/>
    <property type="project" value="UniProtKB-KW"/>
</dbReference>
<evidence type="ECO:0000256" key="8">
    <source>
        <dbReference type="SAM" id="MobiDB-lite"/>
    </source>
</evidence>
<dbReference type="eggNOG" id="COG0855">
    <property type="taxonomic scope" value="Bacteria"/>
</dbReference>
<dbReference type="Pfam" id="PF13089">
    <property type="entry name" value="PP_kinase_N"/>
    <property type="match status" value="1"/>
</dbReference>
<dbReference type="NCBIfam" id="TIGR03705">
    <property type="entry name" value="poly_P_kin"/>
    <property type="match status" value="1"/>
</dbReference>
<dbReference type="InterPro" id="IPR024953">
    <property type="entry name" value="PP_kinase_middle"/>
</dbReference>
<keyword evidence="2 6" id="KW-0808">Transferase</keyword>
<feature type="binding site" evidence="6">
    <location>
        <position position="682"/>
    </location>
    <ligand>
        <name>ATP</name>
        <dbReference type="ChEBI" id="CHEBI:30616"/>
    </ligand>
</feature>
<feature type="domain" description="Polyphosphate kinase C-terminal" evidence="11">
    <location>
        <begin position="593"/>
        <end position="758"/>
    </location>
</feature>
<dbReference type="InterPro" id="IPR025200">
    <property type="entry name" value="PPK_C_dom2"/>
</dbReference>
<dbReference type="Gene3D" id="3.30.870.10">
    <property type="entry name" value="Endonuclease Chain A"/>
    <property type="match status" value="2"/>
</dbReference>
<feature type="region of interest" description="Disordered" evidence="8">
    <location>
        <begin position="1"/>
        <end position="90"/>
    </location>
</feature>
<dbReference type="Gene3D" id="1.20.58.310">
    <property type="entry name" value="Polyphosphate kinase N-terminal domain"/>
    <property type="match status" value="1"/>
</dbReference>
<feature type="binding site" evidence="6">
    <location>
        <position position="494"/>
    </location>
    <ligand>
        <name>Mg(2+)</name>
        <dbReference type="ChEBI" id="CHEBI:18420"/>
    </ligand>
</feature>
<dbReference type="NCBIfam" id="NF003917">
    <property type="entry name" value="PRK05443.1-1"/>
    <property type="match status" value="1"/>
</dbReference>
<evidence type="ECO:0000259" key="11">
    <source>
        <dbReference type="Pfam" id="PF13090"/>
    </source>
</evidence>
<feature type="domain" description="Polyphosphate kinase middle" evidence="9">
    <location>
        <begin position="214"/>
        <end position="392"/>
    </location>
</feature>
<comment type="similarity">
    <text evidence="6 7">Belongs to the polyphosphate kinase 1 (PPK1) family.</text>
</comment>
<dbReference type="STRING" id="502025.Hoch_1780"/>
<feature type="active site" description="Phosphohistidine intermediate" evidence="6">
    <location>
        <position position="524"/>
    </location>
</feature>
<dbReference type="PANTHER" id="PTHR30218">
    <property type="entry name" value="POLYPHOSPHATE KINASE"/>
    <property type="match status" value="1"/>
</dbReference>
<dbReference type="NCBIfam" id="NF003921">
    <property type="entry name" value="PRK05443.2-2"/>
    <property type="match status" value="1"/>
</dbReference>
<feature type="compositionally biased region" description="Polar residues" evidence="8">
    <location>
        <begin position="1"/>
        <end position="11"/>
    </location>
</feature>
<dbReference type="Pfam" id="PF17941">
    <property type="entry name" value="PP_kinase_C_1"/>
    <property type="match status" value="1"/>
</dbReference>
<comment type="catalytic activity">
    <reaction evidence="6 7">
        <text>[phosphate](n) + ATP = [phosphate](n+1) + ADP</text>
        <dbReference type="Rhea" id="RHEA:19573"/>
        <dbReference type="Rhea" id="RHEA-COMP:9859"/>
        <dbReference type="Rhea" id="RHEA-COMP:14280"/>
        <dbReference type="ChEBI" id="CHEBI:16838"/>
        <dbReference type="ChEBI" id="CHEBI:30616"/>
        <dbReference type="ChEBI" id="CHEBI:456216"/>
        <dbReference type="EC" id="2.7.4.1"/>
    </reaction>
</comment>
<dbReference type="SUPFAM" id="SSF143724">
    <property type="entry name" value="PHP14-like"/>
    <property type="match status" value="1"/>
</dbReference>
<evidence type="ECO:0000256" key="5">
    <source>
        <dbReference type="ARBA" id="ARBA00022840"/>
    </source>
</evidence>
<dbReference type="GO" id="GO:0009358">
    <property type="term" value="C:polyphosphate kinase complex"/>
    <property type="evidence" value="ECO:0007669"/>
    <property type="project" value="InterPro"/>
</dbReference>
<feature type="binding site" evidence="6">
    <location>
        <position position="138"/>
    </location>
    <ligand>
        <name>ATP</name>
        <dbReference type="ChEBI" id="CHEBI:30616"/>
    </ligand>
</feature>
<dbReference type="SUPFAM" id="SSF56024">
    <property type="entry name" value="Phospholipase D/nuclease"/>
    <property type="match status" value="2"/>
</dbReference>
<dbReference type="EMBL" id="CP001804">
    <property type="protein sequence ID" value="ACY14329.1"/>
    <property type="molecule type" value="Genomic_DNA"/>
</dbReference>
<evidence type="ECO:0000259" key="9">
    <source>
        <dbReference type="Pfam" id="PF02503"/>
    </source>
</evidence>
<evidence type="ECO:0000313" key="13">
    <source>
        <dbReference type="EMBL" id="ACY14329.1"/>
    </source>
</evidence>
<feature type="binding site" evidence="6">
    <location>
        <position position="464"/>
    </location>
    <ligand>
        <name>Mg(2+)</name>
        <dbReference type="ChEBI" id="CHEBI:18420"/>
    </ligand>
</feature>
<keyword evidence="5 6" id="KW-0067">ATP-binding</keyword>
<keyword evidence="1 6" id="KW-0597">Phosphoprotein</keyword>
<feature type="binding site" evidence="6">
    <location>
        <position position="557"/>
    </location>
    <ligand>
        <name>ATP</name>
        <dbReference type="ChEBI" id="CHEBI:30616"/>
    </ligand>
</feature>
<dbReference type="GO" id="GO:0006799">
    <property type="term" value="P:polyphosphate biosynthetic process"/>
    <property type="evidence" value="ECO:0007669"/>
    <property type="project" value="UniProtKB-UniRule"/>
</dbReference>
<dbReference type="PIRSF" id="PIRSF015589">
    <property type="entry name" value="PP_kinase"/>
    <property type="match status" value="1"/>
</dbReference>
<dbReference type="Proteomes" id="UP000001880">
    <property type="component" value="Chromosome"/>
</dbReference>
<accession>D0LXX4</accession>
<evidence type="ECO:0000256" key="3">
    <source>
        <dbReference type="ARBA" id="ARBA00022741"/>
    </source>
</evidence>
<dbReference type="InterPro" id="IPR025198">
    <property type="entry name" value="PPK_N_dom"/>
</dbReference>
<evidence type="ECO:0000256" key="4">
    <source>
        <dbReference type="ARBA" id="ARBA00022777"/>
    </source>
</evidence>
<evidence type="ECO:0000259" key="12">
    <source>
        <dbReference type="Pfam" id="PF17941"/>
    </source>
</evidence>
<feature type="domain" description="Polyphosphate kinase C-terminal" evidence="12">
    <location>
        <begin position="419"/>
        <end position="585"/>
    </location>
</feature>
<keyword evidence="6" id="KW-0460">Magnesium</keyword>
<gene>
    <name evidence="6" type="primary">ppk</name>
    <name evidence="13" type="ordered locus">Hoch_1780</name>
</gene>
<dbReference type="HOGENOM" id="CLU_009678_5_0_7"/>
<dbReference type="AlphaFoldDB" id="D0LXX4"/>
<keyword evidence="4 6" id="KW-0418">Kinase</keyword>
<dbReference type="EC" id="2.7.4.1" evidence="6 7"/>
<organism evidence="13 14">
    <name type="scientific">Haliangium ochraceum (strain DSM 14365 / JCM 11303 / SMP-2)</name>
    <dbReference type="NCBI Taxonomy" id="502025"/>
    <lineage>
        <taxon>Bacteria</taxon>
        <taxon>Pseudomonadati</taxon>
        <taxon>Myxococcota</taxon>
        <taxon>Polyangia</taxon>
        <taxon>Haliangiales</taxon>
        <taxon>Kofleriaceae</taxon>
        <taxon>Haliangium</taxon>
    </lineage>
</organism>
<dbReference type="Pfam" id="PF02503">
    <property type="entry name" value="PP_kinase"/>
    <property type="match status" value="1"/>
</dbReference>
<feature type="compositionally biased region" description="Acidic residues" evidence="8">
    <location>
        <begin position="33"/>
        <end position="53"/>
    </location>
</feature>
<dbReference type="HAMAP" id="MF_00347">
    <property type="entry name" value="Polyphosphate_kinase"/>
    <property type="match status" value="1"/>
</dbReference>
<keyword evidence="3 6" id="KW-0547">Nucleotide-binding</keyword>
<dbReference type="PANTHER" id="PTHR30218:SF0">
    <property type="entry name" value="POLYPHOSPHATE KINASE"/>
    <property type="match status" value="1"/>
</dbReference>
<keyword evidence="14" id="KW-1185">Reference proteome</keyword>
<proteinExistence type="inferred from homology"/>
<evidence type="ECO:0000256" key="6">
    <source>
        <dbReference type="HAMAP-Rule" id="MF_00347"/>
    </source>
</evidence>
<dbReference type="RefSeq" id="WP_012826937.1">
    <property type="nucleotide sequence ID" value="NC_013440.1"/>
</dbReference>
<comment type="PTM">
    <text evidence="6 7">An intermediate of this reaction is the autophosphorylated ppk in which a phosphate is covalently linked to a histidine residue through a N-P bond.</text>
</comment>
<comment type="function">
    <text evidence="6 7">Catalyzes the reversible transfer of the terminal phosphate of ATP to form a long-chain polyphosphate (polyP).</text>
</comment>
<reference evidence="13 14" key="1">
    <citation type="journal article" date="2010" name="Stand. Genomic Sci.">
        <title>Complete genome sequence of Haliangium ochraceum type strain (SMP-2).</title>
        <authorList>
            <consortium name="US DOE Joint Genome Institute (JGI-PGF)"/>
            <person name="Ivanova N."/>
            <person name="Daum C."/>
            <person name="Lang E."/>
            <person name="Abt B."/>
            <person name="Kopitz M."/>
            <person name="Saunders E."/>
            <person name="Lapidus A."/>
            <person name="Lucas S."/>
            <person name="Glavina Del Rio T."/>
            <person name="Nolan M."/>
            <person name="Tice H."/>
            <person name="Copeland A."/>
            <person name="Cheng J.F."/>
            <person name="Chen F."/>
            <person name="Bruce D."/>
            <person name="Goodwin L."/>
            <person name="Pitluck S."/>
            <person name="Mavromatis K."/>
            <person name="Pati A."/>
            <person name="Mikhailova N."/>
            <person name="Chen A."/>
            <person name="Palaniappan K."/>
            <person name="Land M."/>
            <person name="Hauser L."/>
            <person name="Chang Y.J."/>
            <person name="Jeffries C.D."/>
            <person name="Detter J.C."/>
            <person name="Brettin T."/>
            <person name="Rohde M."/>
            <person name="Goker M."/>
            <person name="Bristow J."/>
            <person name="Markowitz V."/>
            <person name="Eisen J.A."/>
            <person name="Hugenholtz P."/>
            <person name="Kyrpides N.C."/>
            <person name="Klenk H.P."/>
        </authorList>
    </citation>
    <scope>NUCLEOTIDE SEQUENCE [LARGE SCALE GENOMIC DNA]</scope>
    <source>
        <strain evidence="14">DSM 14365 / CIP 107738 / JCM 11303 / AJ 13395 / SMP-2</strain>
    </source>
</reference>
<dbReference type="CDD" id="cd09165">
    <property type="entry name" value="PLDc_PaPPK1_C1_like"/>
    <property type="match status" value="1"/>
</dbReference>
<dbReference type="KEGG" id="hoh:Hoch_1780"/>
<protein>
    <recommendedName>
        <fullName evidence="6 7">Polyphosphate kinase</fullName>
        <ecNumber evidence="6 7">2.7.4.1</ecNumber>
    </recommendedName>
    <alternativeName>
        <fullName evidence="6">ATP-polyphosphate phosphotransferase</fullName>
    </alternativeName>
    <alternativeName>
        <fullName evidence="6">Polyphosphoric acid kinase</fullName>
    </alternativeName>
</protein>
<comment type="cofactor">
    <cofactor evidence="6">
        <name>Mg(2+)</name>
        <dbReference type="ChEBI" id="CHEBI:18420"/>
    </cofactor>
</comment>
<dbReference type="InterPro" id="IPR036830">
    <property type="entry name" value="PP_kinase_middle_dom_sf"/>
</dbReference>
<dbReference type="InterPro" id="IPR041108">
    <property type="entry name" value="PP_kinase_C_1"/>
</dbReference>
<dbReference type="InterPro" id="IPR036832">
    <property type="entry name" value="PPK_N_dom_sf"/>
</dbReference>
<dbReference type="GO" id="GO:0005524">
    <property type="term" value="F:ATP binding"/>
    <property type="evidence" value="ECO:0007669"/>
    <property type="project" value="UniProtKB-KW"/>
</dbReference>